<dbReference type="STRING" id="1798539.A2994_01605"/>
<dbReference type="EMBL" id="METE01000020">
    <property type="protein sequence ID" value="OGB84862.1"/>
    <property type="molecule type" value="Genomic_DNA"/>
</dbReference>
<proteinExistence type="predicted"/>
<comment type="caution">
    <text evidence="2">The sequence shown here is derived from an EMBL/GenBank/DDBJ whole genome shotgun (WGS) entry which is preliminary data.</text>
</comment>
<feature type="transmembrane region" description="Helical" evidence="1">
    <location>
        <begin position="31"/>
        <end position="54"/>
    </location>
</feature>
<sequence>MKIKSKLVNKDLALGAFAQAIERYYNSWSTLIARSFVAGLFTALGATVGLALVLALTGAILGWLGVIPVVGGFFARLNEVISHALPTLK</sequence>
<reference evidence="2 3" key="1">
    <citation type="journal article" date="2016" name="Nat. Commun.">
        <title>Thousands of microbial genomes shed light on interconnected biogeochemical processes in an aquifer system.</title>
        <authorList>
            <person name="Anantharaman K."/>
            <person name="Brown C.T."/>
            <person name="Hug L.A."/>
            <person name="Sharon I."/>
            <person name="Castelle C.J."/>
            <person name="Probst A.J."/>
            <person name="Thomas B.C."/>
            <person name="Singh A."/>
            <person name="Wilkins M.J."/>
            <person name="Karaoz U."/>
            <person name="Brodie E.L."/>
            <person name="Williams K.H."/>
            <person name="Hubbard S.S."/>
            <person name="Banfield J.F."/>
        </authorList>
    </citation>
    <scope>NUCLEOTIDE SEQUENCE [LARGE SCALE GENOMIC DNA]</scope>
</reference>
<gene>
    <name evidence="2" type="ORF">A2994_01605</name>
</gene>
<name>A0A1F4PP94_UNCK3</name>
<accession>A0A1F4PP94</accession>
<keyword evidence="1" id="KW-1133">Transmembrane helix</keyword>
<protein>
    <submittedName>
        <fullName evidence="2">Uncharacterized protein</fullName>
    </submittedName>
</protein>
<dbReference type="InterPro" id="IPR043723">
    <property type="entry name" value="DUF5665"/>
</dbReference>
<evidence type="ECO:0000313" key="2">
    <source>
        <dbReference type="EMBL" id="OGB84862.1"/>
    </source>
</evidence>
<organism evidence="2 3">
    <name type="scientific">candidate division Kazan bacterium RIFCSPLOWO2_01_FULL_48_13</name>
    <dbReference type="NCBI Taxonomy" id="1798539"/>
    <lineage>
        <taxon>Bacteria</taxon>
        <taxon>Bacteria division Kazan-3B-28</taxon>
    </lineage>
</organism>
<keyword evidence="1" id="KW-0812">Transmembrane</keyword>
<evidence type="ECO:0000256" key="1">
    <source>
        <dbReference type="SAM" id="Phobius"/>
    </source>
</evidence>
<evidence type="ECO:0000313" key="3">
    <source>
        <dbReference type="Proteomes" id="UP000179010"/>
    </source>
</evidence>
<dbReference type="AlphaFoldDB" id="A0A1F4PP94"/>
<keyword evidence="1" id="KW-0472">Membrane</keyword>
<feature type="transmembrane region" description="Helical" evidence="1">
    <location>
        <begin position="60"/>
        <end position="77"/>
    </location>
</feature>
<dbReference type="Pfam" id="PF18910">
    <property type="entry name" value="DUF5665"/>
    <property type="match status" value="1"/>
</dbReference>
<dbReference type="Proteomes" id="UP000179010">
    <property type="component" value="Unassembled WGS sequence"/>
</dbReference>